<sequence>MNTNPNHPWPEDEEEDHDHRLEVLPPERRQKPKNWVRRLRLYLSRHWNPEKLEAPKVDPDLPELNGVERSAEVFRYTTLSTEHWLSPKGYLREWLRFNAKVFACLLIPSILVMPLVTLTLGQFVTWAALIAATTASVVLFPLSALIFIGLISGLVYLGKSLLLMRRMRDGRRGSYEDRYY</sequence>
<gene>
    <name evidence="3" type="ORF">DES53_107285</name>
</gene>
<name>A0A366HFV9_9BACT</name>
<feature type="region of interest" description="Disordered" evidence="1">
    <location>
        <begin position="1"/>
        <end position="25"/>
    </location>
</feature>
<comment type="caution">
    <text evidence="3">The sequence shown here is derived from an EMBL/GenBank/DDBJ whole genome shotgun (WGS) entry which is preliminary data.</text>
</comment>
<dbReference type="AlphaFoldDB" id="A0A366HFV9"/>
<keyword evidence="2" id="KW-0472">Membrane</keyword>
<dbReference type="EMBL" id="QNRR01000007">
    <property type="protein sequence ID" value="RBP41453.1"/>
    <property type="molecule type" value="Genomic_DNA"/>
</dbReference>
<evidence type="ECO:0000256" key="2">
    <source>
        <dbReference type="SAM" id="Phobius"/>
    </source>
</evidence>
<feature type="transmembrane region" description="Helical" evidence="2">
    <location>
        <begin position="101"/>
        <end position="120"/>
    </location>
</feature>
<dbReference type="Proteomes" id="UP000253426">
    <property type="component" value="Unassembled WGS sequence"/>
</dbReference>
<evidence type="ECO:0000256" key="1">
    <source>
        <dbReference type="SAM" id="MobiDB-lite"/>
    </source>
</evidence>
<reference evidence="3 4" key="1">
    <citation type="submission" date="2018-06" db="EMBL/GenBank/DDBJ databases">
        <title>Genomic Encyclopedia of Type Strains, Phase IV (KMG-IV): sequencing the most valuable type-strain genomes for metagenomic binning, comparative biology and taxonomic classification.</title>
        <authorList>
            <person name="Goeker M."/>
        </authorList>
    </citation>
    <scope>NUCLEOTIDE SEQUENCE [LARGE SCALE GENOMIC DNA]</scope>
    <source>
        <strain evidence="3 4">DSM 25532</strain>
    </source>
</reference>
<organism evidence="3 4">
    <name type="scientific">Roseimicrobium gellanilyticum</name>
    <dbReference type="NCBI Taxonomy" id="748857"/>
    <lineage>
        <taxon>Bacteria</taxon>
        <taxon>Pseudomonadati</taxon>
        <taxon>Verrucomicrobiota</taxon>
        <taxon>Verrucomicrobiia</taxon>
        <taxon>Verrucomicrobiales</taxon>
        <taxon>Verrucomicrobiaceae</taxon>
        <taxon>Roseimicrobium</taxon>
    </lineage>
</organism>
<keyword evidence="2" id="KW-1133">Transmembrane helix</keyword>
<feature type="transmembrane region" description="Helical" evidence="2">
    <location>
        <begin position="126"/>
        <end position="158"/>
    </location>
</feature>
<evidence type="ECO:0000313" key="3">
    <source>
        <dbReference type="EMBL" id="RBP41453.1"/>
    </source>
</evidence>
<keyword evidence="4" id="KW-1185">Reference proteome</keyword>
<evidence type="ECO:0000313" key="4">
    <source>
        <dbReference type="Proteomes" id="UP000253426"/>
    </source>
</evidence>
<keyword evidence="2" id="KW-0812">Transmembrane</keyword>
<protein>
    <submittedName>
        <fullName evidence="3">Uncharacterized protein</fullName>
    </submittedName>
</protein>
<accession>A0A366HFV9</accession>
<proteinExistence type="predicted"/>
<dbReference type="RefSeq" id="WP_245958214.1">
    <property type="nucleotide sequence ID" value="NZ_QNRR01000007.1"/>
</dbReference>